<name>X8AH09_MYCXE</name>
<dbReference type="SUPFAM" id="SSF56801">
    <property type="entry name" value="Acetyl-CoA synthetase-like"/>
    <property type="match status" value="1"/>
</dbReference>
<dbReference type="Pfam" id="PF00501">
    <property type="entry name" value="AMP-binding"/>
    <property type="match status" value="1"/>
</dbReference>
<accession>X8AH09</accession>
<dbReference type="InterPro" id="IPR042099">
    <property type="entry name" value="ANL_N_sf"/>
</dbReference>
<dbReference type="EMBL" id="JAOB01000060">
    <property type="protein sequence ID" value="EUA30278.1"/>
    <property type="molecule type" value="Genomic_DNA"/>
</dbReference>
<dbReference type="Gene3D" id="3.40.50.12780">
    <property type="entry name" value="N-terminal domain of ligase-like"/>
    <property type="match status" value="1"/>
</dbReference>
<evidence type="ECO:0000259" key="1">
    <source>
        <dbReference type="Pfam" id="PF00501"/>
    </source>
</evidence>
<dbReference type="InterPro" id="IPR000873">
    <property type="entry name" value="AMP-dep_synth/lig_dom"/>
</dbReference>
<protein>
    <submittedName>
        <fullName evidence="2">AMP-binding enzyme family protein</fullName>
    </submittedName>
</protein>
<gene>
    <name evidence="2" type="ORF">I553_4535</name>
</gene>
<dbReference type="PATRIC" id="fig|1299334.3.peg.6213"/>
<dbReference type="AlphaFoldDB" id="X8AH09"/>
<organism evidence="2">
    <name type="scientific">Mycobacterium xenopi 4042</name>
    <dbReference type="NCBI Taxonomy" id="1299334"/>
    <lineage>
        <taxon>Bacteria</taxon>
        <taxon>Bacillati</taxon>
        <taxon>Actinomycetota</taxon>
        <taxon>Actinomycetes</taxon>
        <taxon>Mycobacteriales</taxon>
        <taxon>Mycobacteriaceae</taxon>
        <taxon>Mycobacterium</taxon>
    </lineage>
</organism>
<feature type="domain" description="AMP-dependent synthetase/ligase" evidence="1">
    <location>
        <begin position="1"/>
        <end position="89"/>
    </location>
</feature>
<comment type="caution">
    <text evidence="2">The sequence shown here is derived from an EMBL/GenBank/DDBJ whole genome shotgun (WGS) entry which is preliminary data.</text>
</comment>
<evidence type="ECO:0000313" key="2">
    <source>
        <dbReference type="EMBL" id="EUA30278.1"/>
    </source>
</evidence>
<reference evidence="2" key="1">
    <citation type="submission" date="2014-01" db="EMBL/GenBank/DDBJ databases">
        <authorList>
            <person name="Brown-Elliot B."/>
            <person name="Wallace R."/>
            <person name="Lenaerts A."/>
            <person name="Ordway D."/>
            <person name="DeGroote M.A."/>
            <person name="Parker T."/>
            <person name="Sizemore C."/>
            <person name="Tallon L.J."/>
            <person name="Sadzewicz L.K."/>
            <person name="Sengamalay N."/>
            <person name="Fraser C.M."/>
            <person name="Hine E."/>
            <person name="Shefchek K.A."/>
            <person name="Das S.P."/>
            <person name="Tettelin H."/>
        </authorList>
    </citation>
    <scope>NUCLEOTIDE SEQUENCE [LARGE SCALE GENOMIC DNA]</scope>
    <source>
        <strain evidence="2">4042</strain>
    </source>
</reference>
<proteinExistence type="predicted"/>
<sequence>MMNHAQTLRNYADWCELADLREGDRYLIVNPFFHTFGYKAGCIASLIRGATMIPVAVFEVDRVLELVERERVTMLPGPPTLYHSLLAARASVICRRCGRR</sequence>